<evidence type="ECO:0000256" key="6">
    <source>
        <dbReference type="SAM" id="Phobius"/>
    </source>
</evidence>
<dbReference type="PROSITE" id="PS00216">
    <property type="entry name" value="SUGAR_TRANSPORT_1"/>
    <property type="match status" value="1"/>
</dbReference>
<evidence type="ECO:0000256" key="1">
    <source>
        <dbReference type="ARBA" id="ARBA00004651"/>
    </source>
</evidence>
<name>A0A4Y7RES2_9FIRM</name>
<dbReference type="Proteomes" id="UP000298324">
    <property type="component" value="Unassembled WGS sequence"/>
</dbReference>
<accession>A0A4Y7RES2</accession>
<feature type="transmembrane region" description="Helical" evidence="6">
    <location>
        <begin position="25"/>
        <end position="48"/>
    </location>
</feature>
<dbReference type="PANTHER" id="PTHR43129:SF1">
    <property type="entry name" value="FOSMIDOMYCIN RESISTANCE PROTEIN"/>
    <property type="match status" value="1"/>
</dbReference>
<dbReference type="InterPro" id="IPR020846">
    <property type="entry name" value="MFS_dom"/>
</dbReference>
<evidence type="ECO:0000313" key="9">
    <source>
        <dbReference type="Proteomes" id="UP000298324"/>
    </source>
</evidence>
<dbReference type="InterPro" id="IPR036259">
    <property type="entry name" value="MFS_trans_sf"/>
</dbReference>
<evidence type="ECO:0000259" key="7">
    <source>
        <dbReference type="PROSITE" id="PS50850"/>
    </source>
</evidence>
<keyword evidence="9" id="KW-1185">Reference proteome</keyword>
<dbReference type="InterPro" id="IPR011701">
    <property type="entry name" value="MFS"/>
</dbReference>
<protein>
    <submittedName>
        <fullName evidence="8">Major Facilitator Superfamily protein</fullName>
    </submittedName>
</protein>
<comment type="caution">
    <text evidence="8">The sequence shown here is derived from an EMBL/GenBank/DDBJ whole genome shotgun (WGS) entry which is preliminary data.</text>
</comment>
<dbReference type="Gene3D" id="1.20.1250.20">
    <property type="entry name" value="MFS general substrate transporter like domains"/>
    <property type="match status" value="1"/>
</dbReference>
<dbReference type="GO" id="GO:0005886">
    <property type="term" value="C:plasma membrane"/>
    <property type="evidence" value="ECO:0007669"/>
    <property type="project" value="UniProtKB-SubCell"/>
</dbReference>
<comment type="subcellular location">
    <subcellularLocation>
        <location evidence="1">Cell membrane</location>
        <topology evidence="1">Multi-pass membrane protein</topology>
    </subcellularLocation>
</comment>
<keyword evidence="5 6" id="KW-0472">Membrane</keyword>
<feature type="domain" description="Major facilitator superfamily (MFS) profile" evidence="7">
    <location>
        <begin position="1"/>
        <end position="117"/>
    </location>
</feature>
<keyword evidence="3 6" id="KW-0812">Transmembrane</keyword>
<dbReference type="SUPFAM" id="SSF103473">
    <property type="entry name" value="MFS general substrate transporter"/>
    <property type="match status" value="1"/>
</dbReference>
<evidence type="ECO:0000256" key="2">
    <source>
        <dbReference type="ARBA" id="ARBA00022448"/>
    </source>
</evidence>
<proteinExistence type="predicted"/>
<reference evidence="8 9" key="1">
    <citation type="journal article" date="2018" name="Environ. Microbiol.">
        <title>Novel energy conservation strategies and behaviour of Pelotomaculum schinkii driving syntrophic propionate catabolism.</title>
        <authorList>
            <person name="Hidalgo-Ahumada C.A.P."/>
            <person name="Nobu M.K."/>
            <person name="Narihiro T."/>
            <person name="Tamaki H."/>
            <person name="Liu W.T."/>
            <person name="Kamagata Y."/>
            <person name="Stams A.J.M."/>
            <person name="Imachi H."/>
            <person name="Sousa D.Z."/>
        </authorList>
    </citation>
    <scope>NUCLEOTIDE SEQUENCE [LARGE SCALE GENOMIC DNA]</scope>
    <source>
        <strain evidence="8 9">HH</strain>
    </source>
</reference>
<evidence type="ECO:0000256" key="3">
    <source>
        <dbReference type="ARBA" id="ARBA00022692"/>
    </source>
</evidence>
<organism evidence="8 9">
    <name type="scientific">Pelotomaculum schinkii</name>
    <dbReference type="NCBI Taxonomy" id="78350"/>
    <lineage>
        <taxon>Bacteria</taxon>
        <taxon>Bacillati</taxon>
        <taxon>Bacillota</taxon>
        <taxon>Clostridia</taxon>
        <taxon>Eubacteriales</taxon>
        <taxon>Desulfotomaculaceae</taxon>
        <taxon>Pelotomaculum</taxon>
    </lineage>
</organism>
<dbReference type="PROSITE" id="PS50850">
    <property type="entry name" value="MFS"/>
    <property type="match status" value="1"/>
</dbReference>
<dbReference type="GO" id="GO:0022857">
    <property type="term" value="F:transmembrane transporter activity"/>
    <property type="evidence" value="ECO:0007669"/>
    <property type="project" value="InterPro"/>
</dbReference>
<dbReference type="InterPro" id="IPR005829">
    <property type="entry name" value="Sugar_transporter_CS"/>
</dbReference>
<evidence type="ECO:0000256" key="4">
    <source>
        <dbReference type="ARBA" id="ARBA00022989"/>
    </source>
</evidence>
<feature type="transmembrane region" description="Helical" evidence="6">
    <location>
        <begin position="82"/>
        <end position="105"/>
    </location>
</feature>
<evidence type="ECO:0000256" key="5">
    <source>
        <dbReference type="ARBA" id="ARBA00023136"/>
    </source>
</evidence>
<feature type="transmembrane region" description="Helical" evidence="6">
    <location>
        <begin position="60"/>
        <end position="76"/>
    </location>
</feature>
<keyword evidence="4 6" id="KW-1133">Transmembrane helix</keyword>
<gene>
    <name evidence="8" type="ORF">Psch_00830</name>
</gene>
<sequence length="117" mass="12652">MVAFRSFCYFGLVAFLPLYYQQQNISLIAGSHYLSLMLFAGAVGGLIGGYISDIIGRKPVIVDSLILATPLLYLYLNSSGALSYFLVILAGTFLLSSFSVTVVLAQDILKENKAMAV</sequence>
<dbReference type="Pfam" id="PF07690">
    <property type="entry name" value="MFS_1"/>
    <property type="match status" value="1"/>
</dbReference>
<keyword evidence="2" id="KW-0813">Transport</keyword>
<evidence type="ECO:0000313" key="8">
    <source>
        <dbReference type="EMBL" id="TEB07283.1"/>
    </source>
</evidence>
<dbReference type="PANTHER" id="PTHR43129">
    <property type="entry name" value="FOSMIDOMYCIN RESISTANCE PROTEIN"/>
    <property type="match status" value="1"/>
</dbReference>
<dbReference type="EMBL" id="QFGA01000001">
    <property type="protein sequence ID" value="TEB07283.1"/>
    <property type="molecule type" value="Genomic_DNA"/>
</dbReference>
<dbReference type="AlphaFoldDB" id="A0A4Y7RES2"/>